<comment type="caution">
    <text evidence="1">The sequence shown here is derived from an EMBL/GenBank/DDBJ whole genome shotgun (WGS) entry which is preliminary data.</text>
</comment>
<keyword evidence="2" id="KW-1185">Reference proteome</keyword>
<reference evidence="1 2" key="1">
    <citation type="submission" date="2019-06" db="EMBL/GenBank/DDBJ databases">
        <title>Draft genome sequence of Methanolobus vulcani B1d.</title>
        <authorList>
            <person name="Creighbaum A.J."/>
            <person name="Ticak T."/>
            <person name="Hariraju D."/>
            <person name="Arivett B.A."/>
            <person name="Ferguson D.J.Jr."/>
        </authorList>
    </citation>
    <scope>NUCLEOTIDE SEQUENCE [LARGE SCALE GENOMIC DNA]</scope>
    <source>
        <strain evidence="1 2">B1d</strain>
    </source>
</reference>
<proteinExistence type="predicted"/>
<sequence>MAYRILGEGEPVRLFVAGLHGDEWKDTSDILENIEAPQKGTLAVIPLVNNGNYISTLDERYFSEIGIPIIEAVEELRPDVYIEIHSYSAENLESLTGSTRLERIGVPAFSRLDHDVLMGSVAPYIRRKYFPQDALCLTFEIQKENHDSKEYARKLINRMKEFTSRDEFLYYMLDMYPKQARKAIEDYKIFYGLSDDDI</sequence>
<dbReference type="RefSeq" id="WP_154809164.1">
    <property type="nucleotide sequence ID" value="NZ_VIAQ01000012.1"/>
</dbReference>
<dbReference type="Pfam" id="PF09892">
    <property type="entry name" value="DUF2119"/>
    <property type="match status" value="1"/>
</dbReference>
<dbReference type="EMBL" id="VIAQ01000012">
    <property type="protein sequence ID" value="TQD26127.1"/>
    <property type="molecule type" value="Genomic_DNA"/>
</dbReference>
<name>A0A7Z8KNU5_9EURY</name>
<organism evidence="1 2">
    <name type="scientific">Methanolobus vulcani</name>
    <dbReference type="NCBI Taxonomy" id="38026"/>
    <lineage>
        <taxon>Archaea</taxon>
        <taxon>Methanobacteriati</taxon>
        <taxon>Methanobacteriota</taxon>
        <taxon>Stenosarchaea group</taxon>
        <taxon>Methanomicrobia</taxon>
        <taxon>Methanosarcinales</taxon>
        <taxon>Methanosarcinaceae</taxon>
        <taxon>Methanolobus</taxon>
    </lineage>
</organism>
<dbReference type="Proteomes" id="UP000319335">
    <property type="component" value="Unassembled WGS sequence"/>
</dbReference>
<dbReference type="InterPro" id="IPR019218">
    <property type="entry name" value="DUF2119"/>
</dbReference>
<dbReference type="OrthoDB" id="70832at2157"/>
<dbReference type="SUPFAM" id="SSF53187">
    <property type="entry name" value="Zn-dependent exopeptidases"/>
    <property type="match status" value="1"/>
</dbReference>
<gene>
    <name evidence="1" type="ORF">FKV42_05035</name>
</gene>
<dbReference type="AlphaFoldDB" id="A0A7Z8KNU5"/>
<evidence type="ECO:0000313" key="2">
    <source>
        <dbReference type="Proteomes" id="UP000319335"/>
    </source>
</evidence>
<protein>
    <submittedName>
        <fullName evidence="1">DUF2119 domain-containing protein</fullName>
    </submittedName>
</protein>
<dbReference type="PIRSF" id="PIRSF005919">
    <property type="entry name" value="UCP005919"/>
    <property type="match status" value="1"/>
</dbReference>
<evidence type="ECO:0000313" key="1">
    <source>
        <dbReference type="EMBL" id="TQD26127.1"/>
    </source>
</evidence>
<accession>A0A7Z8KNU5</accession>